<feature type="signal peptide" evidence="1">
    <location>
        <begin position="1"/>
        <end position="34"/>
    </location>
</feature>
<dbReference type="InterPro" id="IPR050471">
    <property type="entry name" value="AB_hydrolase"/>
</dbReference>
<dbReference type="OrthoDB" id="8957634at2"/>
<proteinExistence type="predicted"/>
<protein>
    <submittedName>
        <fullName evidence="3">Alpha/beta fold hydrolase</fullName>
    </submittedName>
</protein>
<accession>A0A7Z2GNN0</accession>
<sequence>MKPIRTALARAMWRKPGVALAALCALLAACNAQARPLAFHPDTLCAKTLPSPAPASTVQARVLDTGHGKIGYVRFGRGSPIVLVTGYRSTIAEWNVHFLAELARHHEVIVFDNRGVGASQTQATGYTARDLASDTAALMQGLGVERATVLGWSMGGIVAQQLAIEAPARVAKLVLLSSMPPGARAQPPSAEVMQALSGSGADHFARVMAVLFPASALQAAQACFVGAMFAPGGYHEPKIADDVARAQDALMTQWQHDDAAVQALARVNVPALVLVGTQDAVLVPRNSQALAHALPKATLVEIAAGGHAMMYQYPVQLGRRIDTFIAAGEHSAR</sequence>
<evidence type="ECO:0000256" key="1">
    <source>
        <dbReference type="SAM" id="SignalP"/>
    </source>
</evidence>
<dbReference type="InterPro" id="IPR029058">
    <property type="entry name" value="AB_hydrolase_fold"/>
</dbReference>
<organism evidence="3 4">
    <name type="scientific">Paraburkholderia acidisoli</name>
    <dbReference type="NCBI Taxonomy" id="2571748"/>
    <lineage>
        <taxon>Bacteria</taxon>
        <taxon>Pseudomonadati</taxon>
        <taxon>Pseudomonadota</taxon>
        <taxon>Betaproteobacteria</taxon>
        <taxon>Burkholderiales</taxon>
        <taxon>Burkholderiaceae</taxon>
        <taxon>Paraburkholderia</taxon>
    </lineage>
</organism>
<dbReference type="PROSITE" id="PS51257">
    <property type="entry name" value="PROKAR_LIPOPROTEIN"/>
    <property type="match status" value="1"/>
</dbReference>
<dbReference type="InterPro" id="IPR000073">
    <property type="entry name" value="AB_hydrolase_1"/>
</dbReference>
<name>A0A7Z2GNN0_9BURK</name>
<feature type="domain" description="AB hydrolase-1" evidence="2">
    <location>
        <begin position="80"/>
        <end position="311"/>
    </location>
</feature>
<keyword evidence="4" id="KW-1185">Reference proteome</keyword>
<gene>
    <name evidence="3" type="ORF">FAZ98_25440</name>
</gene>
<dbReference type="PANTHER" id="PTHR43433:SF5">
    <property type="entry name" value="AB HYDROLASE-1 DOMAIN-CONTAINING PROTEIN"/>
    <property type="match status" value="1"/>
</dbReference>
<dbReference type="GO" id="GO:0016787">
    <property type="term" value="F:hydrolase activity"/>
    <property type="evidence" value="ECO:0007669"/>
    <property type="project" value="UniProtKB-KW"/>
</dbReference>
<dbReference type="SUPFAM" id="SSF53474">
    <property type="entry name" value="alpha/beta-Hydrolases"/>
    <property type="match status" value="1"/>
</dbReference>
<dbReference type="EMBL" id="CP046915">
    <property type="protein sequence ID" value="QGZ65127.1"/>
    <property type="molecule type" value="Genomic_DNA"/>
</dbReference>
<keyword evidence="1" id="KW-0732">Signal</keyword>
<dbReference type="Pfam" id="PF00561">
    <property type="entry name" value="Abhydrolase_1"/>
    <property type="match status" value="1"/>
</dbReference>
<dbReference type="Gene3D" id="3.40.50.1820">
    <property type="entry name" value="alpha/beta hydrolase"/>
    <property type="match status" value="1"/>
</dbReference>
<dbReference type="Proteomes" id="UP000433577">
    <property type="component" value="Chromosome 3"/>
</dbReference>
<dbReference type="RefSeq" id="WP_158955245.1">
    <property type="nucleotide sequence ID" value="NZ_CP046915.1"/>
</dbReference>
<dbReference type="PANTHER" id="PTHR43433">
    <property type="entry name" value="HYDROLASE, ALPHA/BETA FOLD FAMILY PROTEIN"/>
    <property type="match status" value="1"/>
</dbReference>
<evidence type="ECO:0000313" key="4">
    <source>
        <dbReference type="Proteomes" id="UP000433577"/>
    </source>
</evidence>
<keyword evidence="3" id="KW-0378">Hydrolase</keyword>
<evidence type="ECO:0000259" key="2">
    <source>
        <dbReference type="Pfam" id="PF00561"/>
    </source>
</evidence>
<reference evidence="3 4" key="1">
    <citation type="submission" date="2019-12" db="EMBL/GenBank/DDBJ databases">
        <title>Paraburkholderia acidiphila 7Q-K02 sp. nov and Paraburkholderia acidisoli DHF22 sp. nov., two strains isolated from forest soil.</title>
        <authorList>
            <person name="Gao Z."/>
            <person name="Qiu L."/>
        </authorList>
    </citation>
    <scope>NUCLEOTIDE SEQUENCE [LARGE SCALE GENOMIC DNA]</scope>
    <source>
        <strain evidence="3 4">DHF22</strain>
    </source>
</reference>
<evidence type="ECO:0000313" key="3">
    <source>
        <dbReference type="EMBL" id="QGZ65127.1"/>
    </source>
</evidence>
<feature type="chain" id="PRO_5031387933" evidence="1">
    <location>
        <begin position="35"/>
        <end position="333"/>
    </location>
</feature>
<dbReference type="KEGG" id="pacs:FAZ98_25440"/>
<dbReference type="PRINTS" id="PR00111">
    <property type="entry name" value="ABHYDROLASE"/>
</dbReference>
<dbReference type="AlphaFoldDB" id="A0A7Z2GNN0"/>